<accession>A0A1I8GRP0</accession>
<feature type="compositionally biased region" description="Low complexity" evidence="1">
    <location>
        <begin position="1"/>
        <end position="15"/>
    </location>
</feature>
<sequence length="127" mass="14292">KQSQQQQDKQTGQTQLSKVSQSSVKLATPVLCVDEAAKQVGAEGGQKPPQQPLLTAHHGVPYWSLARYHDFRAMSVDAPSQMVEPMIDPSRHRQMIILDCHRRLKDAVPNQSLKRSRTAFYSRSILD</sequence>
<evidence type="ECO:0000256" key="1">
    <source>
        <dbReference type="SAM" id="MobiDB-lite"/>
    </source>
</evidence>
<proteinExistence type="predicted"/>
<dbReference type="WBParaSite" id="maker-uti_cns_0002770-snap-gene-0.8-mRNA-1">
    <property type="protein sequence ID" value="maker-uti_cns_0002770-snap-gene-0.8-mRNA-1"/>
    <property type="gene ID" value="maker-uti_cns_0002770-snap-gene-0.8"/>
</dbReference>
<protein>
    <submittedName>
        <fullName evidence="3">DET1- and DDB1-associated protein 1</fullName>
    </submittedName>
</protein>
<feature type="region of interest" description="Disordered" evidence="1">
    <location>
        <begin position="1"/>
        <end position="24"/>
    </location>
</feature>
<evidence type="ECO:0000313" key="2">
    <source>
        <dbReference type="Proteomes" id="UP000095280"/>
    </source>
</evidence>
<name>A0A1I8GRP0_9PLAT</name>
<evidence type="ECO:0000313" key="3">
    <source>
        <dbReference type="WBParaSite" id="maker-uti_cns_0002770-snap-gene-0.8-mRNA-1"/>
    </source>
</evidence>
<dbReference type="AlphaFoldDB" id="A0A1I8GRP0"/>
<organism evidence="2 3">
    <name type="scientific">Macrostomum lignano</name>
    <dbReference type="NCBI Taxonomy" id="282301"/>
    <lineage>
        <taxon>Eukaryota</taxon>
        <taxon>Metazoa</taxon>
        <taxon>Spiralia</taxon>
        <taxon>Lophotrochozoa</taxon>
        <taxon>Platyhelminthes</taxon>
        <taxon>Rhabditophora</taxon>
        <taxon>Macrostomorpha</taxon>
        <taxon>Macrostomida</taxon>
        <taxon>Macrostomidae</taxon>
        <taxon>Macrostomum</taxon>
    </lineage>
</organism>
<reference evidence="3" key="1">
    <citation type="submission" date="2016-11" db="UniProtKB">
        <authorList>
            <consortium name="WormBaseParasite"/>
        </authorList>
    </citation>
    <scope>IDENTIFICATION</scope>
</reference>
<dbReference type="Proteomes" id="UP000095280">
    <property type="component" value="Unplaced"/>
</dbReference>
<keyword evidence="2" id="KW-1185">Reference proteome</keyword>